<protein>
    <submittedName>
        <fullName evidence="6">Oligosaccharide flippase family protein</fullName>
    </submittedName>
</protein>
<feature type="transmembrane region" description="Helical" evidence="5">
    <location>
        <begin position="115"/>
        <end position="139"/>
    </location>
</feature>
<feature type="transmembrane region" description="Helical" evidence="5">
    <location>
        <begin position="413"/>
        <end position="434"/>
    </location>
</feature>
<dbReference type="Proteomes" id="UP000638836">
    <property type="component" value="Unassembled WGS sequence"/>
</dbReference>
<gene>
    <name evidence="6" type="ORF">GLO26_08830</name>
</gene>
<feature type="transmembrane region" description="Helical" evidence="5">
    <location>
        <begin position="290"/>
        <end position="308"/>
    </location>
</feature>
<feature type="transmembrane region" description="Helical" evidence="5">
    <location>
        <begin position="84"/>
        <end position="109"/>
    </location>
</feature>
<proteinExistence type="predicted"/>
<dbReference type="InterPro" id="IPR002797">
    <property type="entry name" value="Polysacc_synth"/>
</dbReference>
<feature type="transmembrane region" description="Helical" evidence="5">
    <location>
        <begin position="146"/>
        <end position="164"/>
    </location>
</feature>
<keyword evidence="2 5" id="KW-0812">Transmembrane</keyword>
<comment type="caution">
    <text evidence="6">The sequence shown here is derived from an EMBL/GenBank/DDBJ whole genome shotgun (WGS) entry which is preliminary data.</text>
</comment>
<name>A0ABR7TD58_9LACT</name>
<keyword evidence="7" id="KW-1185">Reference proteome</keyword>
<feature type="transmembrane region" description="Helical" evidence="5">
    <location>
        <begin position="12"/>
        <end position="33"/>
    </location>
</feature>
<dbReference type="PANTHER" id="PTHR43424">
    <property type="entry name" value="LOCUS PUTATIVE PROTEIN 1-RELATED"/>
    <property type="match status" value="1"/>
</dbReference>
<feature type="transmembrane region" description="Helical" evidence="5">
    <location>
        <begin position="357"/>
        <end position="377"/>
    </location>
</feature>
<dbReference type="EMBL" id="WNJQ01000007">
    <property type="protein sequence ID" value="MBC9825920.1"/>
    <property type="molecule type" value="Genomic_DNA"/>
</dbReference>
<feature type="transmembrane region" description="Helical" evidence="5">
    <location>
        <begin position="252"/>
        <end position="269"/>
    </location>
</feature>
<evidence type="ECO:0000256" key="5">
    <source>
        <dbReference type="SAM" id="Phobius"/>
    </source>
</evidence>
<evidence type="ECO:0000256" key="3">
    <source>
        <dbReference type="ARBA" id="ARBA00022989"/>
    </source>
</evidence>
<organism evidence="6 7">
    <name type="scientific">Carnobacterium inhibens</name>
    <dbReference type="NCBI Taxonomy" id="147709"/>
    <lineage>
        <taxon>Bacteria</taxon>
        <taxon>Bacillati</taxon>
        <taxon>Bacillota</taxon>
        <taxon>Bacilli</taxon>
        <taxon>Lactobacillales</taxon>
        <taxon>Carnobacteriaceae</taxon>
        <taxon>Carnobacterium</taxon>
    </lineage>
</organism>
<feature type="transmembrane region" description="Helical" evidence="5">
    <location>
        <begin position="170"/>
        <end position="192"/>
    </location>
</feature>
<feature type="transmembrane region" description="Helical" evidence="5">
    <location>
        <begin position="45"/>
        <end position="63"/>
    </location>
</feature>
<sequence length="471" mass="53800">MDFKMINLRRNYIYNITYQFVLVLTPLIITPYLSRILGAEGIGIYSYHFTIANYFLIFAKLGVDNYGNRTIAMLQGDTKKLSKAFWNIYALQFILSCIAVFSYLIYFLFIANNNYIIVLLNLLLIISGMFDINWLYFGLENFKISTIRNIFVKLINIVLIVLFVNKTNDIWIYTLIMSGSLAISQVIMWSNIKKYVVWTRPIFKEVIKHIKPNLALFIPVIAVSIYKWMDKIMLGSLSTMVEVGFFENSEKLINIPLGFVTALGTVMLPRMSNMIANGEIKKSEKIINKSILFSIFLCCGMTFGILGVSKEFVPLFFGDGFDVINSVLFFLAPTMIFICWANVIRTQFLIPNSQDKSYIFSVISGAIINLLINLILIPKYGAVGAALGTLLAEATVCIVQTIAVKKHLKIKKYIIQCIPFLIFGSLMFFIIQNIEMSNIIFTLITKISVGGIFYLIFSFSYFVLLKRYLKK</sequence>
<keyword evidence="4 5" id="KW-0472">Membrane</keyword>
<feature type="transmembrane region" description="Helical" evidence="5">
    <location>
        <begin position="323"/>
        <end position="345"/>
    </location>
</feature>
<evidence type="ECO:0000256" key="1">
    <source>
        <dbReference type="ARBA" id="ARBA00004141"/>
    </source>
</evidence>
<dbReference type="InterPro" id="IPR052556">
    <property type="entry name" value="PolySynth_Transporter"/>
</dbReference>
<evidence type="ECO:0000256" key="2">
    <source>
        <dbReference type="ARBA" id="ARBA00022692"/>
    </source>
</evidence>
<dbReference type="PANTHER" id="PTHR43424:SF1">
    <property type="entry name" value="LOCUS PUTATIVE PROTEIN 1-RELATED"/>
    <property type="match status" value="1"/>
</dbReference>
<keyword evidence="3 5" id="KW-1133">Transmembrane helix</keyword>
<feature type="transmembrane region" description="Helical" evidence="5">
    <location>
        <begin position="440"/>
        <end position="464"/>
    </location>
</feature>
<accession>A0ABR7TD58</accession>
<reference evidence="6 7" key="1">
    <citation type="journal article" date="2020" name="Microorganisms">
        <title>New Insight into Antimicrobial Compounds from Food and Marine-Sourced Carnobacterium Species through Phenotype and Genome Analyses.</title>
        <authorList>
            <person name="Begrem S."/>
            <person name="Ivaniuk F."/>
            <person name="Gigout-Chevalier F."/>
            <person name="Kolypczuk L."/>
            <person name="Bonnetot S."/>
            <person name="Leroi F."/>
            <person name="Grovel O."/>
            <person name="Delbarre-Ladrat C."/>
            <person name="Passerini D."/>
        </authorList>
    </citation>
    <scope>NUCLEOTIDE SEQUENCE [LARGE SCALE GENOMIC DNA]</scope>
    <source>
        <strain evidence="6 7">MIP2551</strain>
    </source>
</reference>
<feature type="transmembrane region" description="Helical" evidence="5">
    <location>
        <begin position="383"/>
        <end position="404"/>
    </location>
</feature>
<evidence type="ECO:0000313" key="6">
    <source>
        <dbReference type="EMBL" id="MBC9825920.1"/>
    </source>
</evidence>
<evidence type="ECO:0000313" key="7">
    <source>
        <dbReference type="Proteomes" id="UP000638836"/>
    </source>
</evidence>
<dbReference type="Pfam" id="PF01943">
    <property type="entry name" value="Polysacc_synt"/>
    <property type="match status" value="1"/>
</dbReference>
<feature type="transmembrane region" description="Helical" evidence="5">
    <location>
        <begin position="213"/>
        <end position="229"/>
    </location>
</feature>
<evidence type="ECO:0000256" key="4">
    <source>
        <dbReference type="ARBA" id="ARBA00023136"/>
    </source>
</evidence>
<comment type="subcellular location">
    <subcellularLocation>
        <location evidence="1">Membrane</location>
        <topology evidence="1">Multi-pass membrane protein</topology>
    </subcellularLocation>
</comment>